<dbReference type="Proteomes" id="UP000798662">
    <property type="component" value="Chromosome 2"/>
</dbReference>
<evidence type="ECO:0000313" key="1">
    <source>
        <dbReference type="EMBL" id="KAK1864872.1"/>
    </source>
</evidence>
<evidence type="ECO:0000313" key="2">
    <source>
        <dbReference type="Proteomes" id="UP000798662"/>
    </source>
</evidence>
<reference evidence="1" key="1">
    <citation type="submission" date="2019-11" db="EMBL/GenBank/DDBJ databases">
        <title>Nori genome reveals adaptations in red seaweeds to the harsh intertidal environment.</title>
        <authorList>
            <person name="Wang D."/>
            <person name="Mao Y."/>
        </authorList>
    </citation>
    <scope>NUCLEOTIDE SEQUENCE</scope>
    <source>
        <tissue evidence="1">Gametophyte</tissue>
    </source>
</reference>
<accession>A0ACC3C3Y8</accession>
<keyword evidence="2" id="KW-1185">Reference proteome</keyword>
<sequence length="1124" mass="125423">MDRLLDPALPDPEFVALLEQPLQFLYTSPSTQERNMAQQVLTTLQDQPNAWLRVDKVIDNASSSPQAKFFALQILDKLIRYRWKSLPRDTCKSVRNYVVNKVVELTRTDATLAREKVFVSKLNLVLVQIVKQEWPAHWRKFMEEITTASTSSASLCENNMQILALLSEEVFDFSTGQMTQARIVALKNQFTQEFASVFHLCQYVLDQTAELQTSRPSLVLATLHTLRRFLSWIPLGYIFEMKLIECLVGLMKAPALRHAALGCLVEIGGLAISGNTYDAHFKALFLSLMDELVVVLPPSADIAAAYDTADDEAQAFTMDLALFFTGFLRLRLRLLDLDSSPEDTRALKLALELLVRISMVSDVEVFKTCLEWWHRLASALYAVDCSVPRADDFLFSSFGGEVSQANGSGSRGEQHSRAVGEGVALLGTSNPAVRKAFYTPVLAAVRRVLISRMAKPEEVLIVEDDNGEIVRETTRDTDAITLYKAMRETLVFLTHLDTVDTEEVMLGKLARQIDGSEWSWRNINTLCWAVGSISGAMSEEEEKRFLVTVIKELLHLVEQKRGKDNKAVVASNIMYVVGQYPRFLRAHWKFLRTVVHKLFEFMHEPHPGVQDMACDTFLKIAHTCRRKFVVLQSGEPAAFIVQMLDGLPDIVNELEPHQIHAFYDAAGCIIAAAPEGPGRGALVLKLFDLPNRTWANLVVAATNDASTLRLRDTAKAFVNLLKTNARVAASLGPPFVIQLAWLQENGLLLIYRSYAQLLTAAISTGLPQATKTSEARNMRAVKKEMLRVVEAFVSSADPTTDRAVVLNQVVNPMSETVLQDYASSPPEARDSEVLSLFATIIEFTGGLPLPAVRLLFRSLFACTLDMIKNNFEDFPDARLHFFKLLRVIAQHNFSYLFNLDEEPAAAENDFRAVMNAIAWAFKHTERNVAETGLVILQQVLRSVDASPHASYFYRHYFQSTLNDILSVLTDTLHRPGFKLHAAILRHLLATVTSGVIQEPVWDVNAPDQVARSTANGTVPASNAVFVRAHLLHILAAAFPNMGEAAVADVVRGLLDLRDDKAFKGHLRDFLVRTREFSVGDNADLYDDEKQALLVEQQRLEAERLARTPGLAPAQPGVIDDGMAS</sequence>
<dbReference type="EMBL" id="CM020619">
    <property type="protein sequence ID" value="KAK1864872.1"/>
    <property type="molecule type" value="Genomic_DNA"/>
</dbReference>
<organism evidence="1 2">
    <name type="scientific">Pyropia yezoensis</name>
    <name type="common">Susabi-nori</name>
    <name type="synonym">Porphyra yezoensis</name>
    <dbReference type="NCBI Taxonomy" id="2788"/>
    <lineage>
        <taxon>Eukaryota</taxon>
        <taxon>Rhodophyta</taxon>
        <taxon>Bangiophyceae</taxon>
        <taxon>Bangiales</taxon>
        <taxon>Bangiaceae</taxon>
        <taxon>Pyropia</taxon>
    </lineage>
</organism>
<comment type="caution">
    <text evidence="1">The sequence shown here is derived from an EMBL/GenBank/DDBJ whole genome shotgun (WGS) entry which is preliminary data.</text>
</comment>
<name>A0ACC3C3Y8_PYRYE</name>
<protein>
    <submittedName>
        <fullName evidence="1">Uncharacterized protein</fullName>
    </submittedName>
</protein>
<gene>
    <name evidence="1" type="ORF">I4F81_007408</name>
</gene>
<proteinExistence type="predicted"/>